<gene>
    <name evidence="1" type="ORF">AVEN_139697_1</name>
</gene>
<accession>A0A4Y2V489</accession>
<protein>
    <submittedName>
        <fullName evidence="1">Uncharacterized protein</fullName>
    </submittedName>
</protein>
<dbReference type="OrthoDB" id="10069752at2759"/>
<dbReference type="Proteomes" id="UP000499080">
    <property type="component" value="Unassembled WGS sequence"/>
</dbReference>
<proteinExistence type="predicted"/>
<sequence length="84" mass="9057">MNTSSEAQDNGFVLFVFYNAGPNTRNVDGHGIFHVMGEAQCVTPSSAAQTSSCIPRPKIKPTANVVECLDSFQLLLTTVPRTID</sequence>
<keyword evidence="2" id="KW-1185">Reference proteome</keyword>
<reference evidence="1 2" key="1">
    <citation type="journal article" date="2019" name="Sci. Rep.">
        <title>Orb-weaving spider Araneus ventricosus genome elucidates the spidroin gene catalogue.</title>
        <authorList>
            <person name="Kono N."/>
            <person name="Nakamura H."/>
            <person name="Ohtoshi R."/>
            <person name="Moran D.A.P."/>
            <person name="Shinohara A."/>
            <person name="Yoshida Y."/>
            <person name="Fujiwara M."/>
            <person name="Mori M."/>
            <person name="Tomita M."/>
            <person name="Arakawa K."/>
        </authorList>
    </citation>
    <scope>NUCLEOTIDE SEQUENCE [LARGE SCALE GENOMIC DNA]</scope>
</reference>
<dbReference type="AlphaFoldDB" id="A0A4Y2V489"/>
<organism evidence="1 2">
    <name type="scientific">Araneus ventricosus</name>
    <name type="common">Orbweaver spider</name>
    <name type="synonym">Epeira ventricosa</name>
    <dbReference type="NCBI Taxonomy" id="182803"/>
    <lineage>
        <taxon>Eukaryota</taxon>
        <taxon>Metazoa</taxon>
        <taxon>Ecdysozoa</taxon>
        <taxon>Arthropoda</taxon>
        <taxon>Chelicerata</taxon>
        <taxon>Arachnida</taxon>
        <taxon>Araneae</taxon>
        <taxon>Araneomorphae</taxon>
        <taxon>Entelegynae</taxon>
        <taxon>Araneoidea</taxon>
        <taxon>Araneidae</taxon>
        <taxon>Araneus</taxon>
    </lineage>
</organism>
<dbReference type="EMBL" id="BGPR01043463">
    <property type="protein sequence ID" value="GBO20055.1"/>
    <property type="molecule type" value="Genomic_DNA"/>
</dbReference>
<evidence type="ECO:0000313" key="1">
    <source>
        <dbReference type="EMBL" id="GBO20055.1"/>
    </source>
</evidence>
<comment type="caution">
    <text evidence="1">The sequence shown here is derived from an EMBL/GenBank/DDBJ whole genome shotgun (WGS) entry which is preliminary data.</text>
</comment>
<evidence type="ECO:0000313" key="2">
    <source>
        <dbReference type="Proteomes" id="UP000499080"/>
    </source>
</evidence>
<name>A0A4Y2V489_ARAVE</name>